<dbReference type="CDD" id="cd16922">
    <property type="entry name" value="HATPase_EvgS-ArcB-TorS-like"/>
    <property type="match status" value="1"/>
</dbReference>
<dbReference type="InterPro" id="IPR000014">
    <property type="entry name" value="PAS"/>
</dbReference>
<feature type="modified residue" description="4-aspartylphosphate" evidence="8">
    <location>
        <position position="1718"/>
    </location>
</feature>
<feature type="active site" evidence="7">
    <location>
        <position position="142"/>
    </location>
</feature>
<dbReference type="RefSeq" id="WP_344807666.1">
    <property type="nucleotide sequence ID" value="NZ_BAABBO010000012.1"/>
</dbReference>
<evidence type="ECO:0000256" key="2">
    <source>
        <dbReference type="ARBA" id="ARBA00012438"/>
    </source>
</evidence>
<dbReference type="PRINTS" id="PR00344">
    <property type="entry name" value="BCTRLSENSOR"/>
</dbReference>
<feature type="domain" description="PAC" evidence="13">
    <location>
        <begin position="1176"/>
        <end position="1229"/>
    </location>
</feature>
<evidence type="ECO:0000259" key="11">
    <source>
        <dbReference type="PROSITE" id="PS50110"/>
    </source>
</evidence>
<keyword evidence="6" id="KW-0418">Kinase</keyword>
<reference evidence="17" key="1">
    <citation type="journal article" date="2019" name="Int. J. Syst. Evol. Microbiol.">
        <title>The Global Catalogue of Microorganisms (GCM) 10K type strain sequencing project: providing services to taxonomists for standard genome sequencing and annotation.</title>
        <authorList>
            <consortium name="The Broad Institute Genomics Platform"/>
            <consortium name="The Broad Institute Genome Sequencing Center for Infectious Disease"/>
            <person name="Wu L."/>
            <person name="Ma J."/>
        </authorList>
    </citation>
    <scope>NUCLEOTIDE SEQUENCE [LARGE SCALE GENOMIC DNA]</scope>
    <source>
        <strain evidence="17">JCM 17555</strain>
    </source>
</reference>
<evidence type="ECO:0000256" key="8">
    <source>
        <dbReference type="PROSITE-ProRule" id="PRU00169"/>
    </source>
</evidence>
<dbReference type="SUPFAM" id="SSF52172">
    <property type="entry name" value="CheY-like"/>
    <property type="match status" value="2"/>
</dbReference>
<dbReference type="Pfam" id="PF02518">
    <property type="entry name" value="HATPase_c"/>
    <property type="match status" value="1"/>
</dbReference>
<dbReference type="InterPro" id="IPR013767">
    <property type="entry name" value="PAS_fold"/>
</dbReference>
<dbReference type="SUPFAM" id="SSF47384">
    <property type="entry name" value="Homodimeric domain of signal transducing histidine kinase"/>
    <property type="match status" value="1"/>
</dbReference>
<dbReference type="InterPro" id="IPR036097">
    <property type="entry name" value="HisK_dim/P_sf"/>
</dbReference>
<comment type="caution">
    <text evidence="16">The sequence shown here is derived from an EMBL/GenBank/DDBJ whole genome shotgun (WGS) entry which is preliminary data.</text>
</comment>
<dbReference type="InterPro" id="IPR001789">
    <property type="entry name" value="Sig_transdc_resp-reg_receiver"/>
</dbReference>
<feature type="domain" description="PAC" evidence="13">
    <location>
        <begin position="1042"/>
        <end position="1096"/>
    </location>
</feature>
<dbReference type="Gene3D" id="3.40.50.180">
    <property type="entry name" value="Methylesterase CheB, C-terminal domain"/>
    <property type="match status" value="1"/>
</dbReference>
<dbReference type="InterPro" id="IPR000780">
    <property type="entry name" value="CheR_MeTrfase"/>
</dbReference>
<dbReference type="InterPro" id="IPR029063">
    <property type="entry name" value="SAM-dependent_MTases_sf"/>
</dbReference>
<dbReference type="PROSITE" id="PS50110">
    <property type="entry name" value="RESPONSE_REGULATORY"/>
    <property type="match status" value="2"/>
</dbReference>
<feature type="domain" description="Response regulatory" evidence="11">
    <location>
        <begin position="1517"/>
        <end position="1636"/>
    </location>
</feature>
<dbReference type="PROSITE" id="PS50112">
    <property type="entry name" value="PAS"/>
    <property type="match status" value="2"/>
</dbReference>
<proteinExistence type="predicted"/>
<dbReference type="InterPro" id="IPR036890">
    <property type="entry name" value="HATPase_C_sf"/>
</dbReference>
<dbReference type="Pfam" id="PF00072">
    <property type="entry name" value="Response_reg"/>
    <property type="match status" value="2"/>
</dbReference>
<dbReference type="Gene3D" id="3.40.50.150">
    <property type="entry name" value="Vaccinia Virus protein VP39"/>
    <property type="match status" value="1"/>
</dbReference>
<dbReference type="InterPro" id="IPR011006">
    <property type="entry name" value="CheY-like_superfamily"/>
</dbReference>
<dbReference type="InterPro" id="IPR035965">
    <property type="entry name" value="PAS-like_dom_sf"/>
</dbReference>
<dbReference type="PROSITE" id="PS50113">
    <property type="entry name" value="PAC"/>
    <property type="match status" value="2"/>
</dbReference>
<dbReference type="EC" id="2.7.13.3" evidence="2"/>
<dbReference type="PROSITE" id="PS50123">
    <property type="entry name" value="CHER"/>
    <property type="match status" value="1"/>
</dbReference>
<feature type="domain" description="PAS" evidence="12">
    <location>
        <begin position="1097"/>
        <end position="1140"/>
    </location>
</feature>
<dbReference type="InterPro" id="IPR003661">
    <property type="entry name" value="HisK_dim/P_dom"/>
</dbReference>
<dbReference type="SUPFAM" id="SSF55874">
    <property type="entry name" value="ATPase domain of HSP90 chaperone/DNA topoisomerase II/histidine kinase"/>
    <property type="match status" value="1"/>
</dbReference>
<dbReference type="CDD" id="cd00130">
    <property type="entry name" value="PAS"/>
    <property type="match status" value="3"/>
</dbReference>
<evidence type="ECO:0000256" key="1">
    <source>
        <dbReference type="ARBA" id="ARBA00000085"/>
    </source>
</evidence>
<dbReference type="SUPFAM" id="SSF47757">
    <property type="entry name" value="Chemotaxis receptor methyltransferase CheR, N-terminal domain"/>
    <property type="match status" value="1"/>
</dbReference>
<keyword evidence="17" id="KW-1185">Reference proteome</keyword>
<feature type="domain" description="Response regulatory" evidence="11">
    <location>
        <begin position="1669"/>
        <end position="1786"/>
    </location>
</feature>
<organism evidence="16 17">
    <name type="scientific">Allohahella marinimesophila</name>
    <dbReference type="NCBI Taxonomy" id="1054972"/>
    <lineage>
        <taxon>Bacteria</taxon>
        <taxon>Pseudomonadati</taxon>
        <taxon>Pseudomonadota</taxon>
        <taxon>Gammaproteobacteria</taxon>
        <taxon>Oceanospirillales</taxon>
        <taxon>Hahellaceae</taxon>
        <taxon>Allohahella</taxon>
    </lineage>
</organism>
<gene>
    <name evidence="16" type="ORF">GCM10022278_29280</name>
</gene>
<dbReference type="NCBIfam" id="TIGR00229">
    <property type="entry name" value="sensory_box"/>
    <property type="match status" value="3"/>
</dbReference>
<dbReference type="InterPro" id="IPR005467">
    <property type="entry name" value="His_kinase_dom"/>
</dbReference>
<dbReference type="InterPro" id="IPR001610">
    <property type="entry name" value="PAC"/>
</dbReference>
<evidence type="ECO:0000259" key="13">
    <source>
        <dbReference type="PROSITE" id="PS50113"/>
    </source>
</evidence>
<dbReference type="SMART" id="SM00448">
    <property type="entry name" value="REC"/>
    <property type="match status" value="2"/>
</dbReference>
<evidence type="ECO:0000256" key="5">
    <source>
        <dbReference type="ARBA" id="ARBA00022679"/>
    </source>
</evidence>
<keyword evidence="4 8" id="KW-0597">Phosphoprotein</keyword>
<dbReference type="Pfam" id="PF13426">
    <property type="entry name" value="PAS_9"/>
    <property type="match status" value="2"/>
</dbReference>
<evidence type="ECO:0000256" key="3">
    <source>
        <dbReference type="ARBA" id="ARBA00022500"/>
    </source>
</evidence>
<dbReference type="SMART" id="SM00091">
    <property type="entry name" value="PAS"/>
    <property type="match status" value="4"/>
</dbReference>
<dbReference type="SMART" id="SM00086">
    <property type="entry name" value="PAC"/>
    <property type="match status" value="3"/>
</dbReference>
<dbReference type="InterPro" id="IPR000673">
    <property type="entry name" value="Sig_transdc_resp-reg_Me-estase"/>
</dbReference>
<keyword evidence="5" id="KW-0808">Transferase</keyword>
<dbReference type="Gene3D" id="3.30.565.10">
    <property type="entry name" value="Histidine kinase-like ATPase, C-terminal domain"/>
    <property type="match status" value="1"/>
</dbReference>
<evidence type="ECO:0000256" key="7">
    <source>
        <dbReference type="PROSITE-ProRule" id="PRU00050"/>
    </source>
</evidence>
<feature type="modified residue" description="4-aspartylphosphate" evidence="8">
    <location>
        <position position="1571"/>
    </location>
</feature>
<dbReference type="Pfam" id="PF01339">
    <property type="entry name" value="CheB_methylest"/>
    <property type="match status" value="1"/>
</dbReference>
<protein>
    <recommendedName>
        <fullName evidence="2">histidine kinase</fullName>
        <ecNumber evidence="2">2.7.13.3</ecNumber>
    </recommendedName>
</protein>
<feature type="active site" evidence="7">
    <location>
        <position position="23"/>
    </location>
</feature>
<evidence type="ECO:0000256" key="4">
    <source>
        <dbReference type="ARBA" id="ARBA00022553"/>
    </source>
</evidence>
<evidence type="ECO:0000259" key="10">
    <source>
        <dbReference type="PROSITE" id="PS50109"/>
    </source>
</evidence>
<dbReference type="PANTHER" id="PTHR43047:SF72">
    <property type="entry name" value="OSMOSENSING HISTIDINE PROTEIN KINASE SLN1"/>
    <property type="match status" value="1"/>
</dbReference>
<evidence type="ECO:0000256" key="9">
    <source>
        <dbReference type="SAM" id="Coils"/>
    </source>
</evidence>
<dbReference type="Proteomes" id="UP001501337">
    <property type="component" value="Unassembled WGS sequence"/>
</dbReference>
<dbReference type="SUPFAM" id="SSF52738">
    <property type="entry name" value="Methylesterase CheB, C-terminal domain"/>
    <property type="match status" value="1"/>
</dbReference>
<dbReference type="SMART" id="SM00387">
    <property type="entry name" value="HATPase_c"/>
    <property type="match status" value="1"/>
</dbReference>
<sequence>MPVSEQPVAGGQEAFHIVAIGASAGGLEPLEKFFAAVPDLSGMAFVVIQHLSPDFKSQMEQLLSRKTKLHVQPAGHEMEVAPNEVYLLPPGKSMTISAGRLMLLERDPADQPALPVDTFFSSLARELGHRSVAVVLSGTGSDGSRGVVEIARAGGLVITQSEESAAFDGMPLSAVATGVSSLSLAPEHMPDALVRFVRSGLSPDRFVASTSEISLDEFRPVFTLLQDAFGIDFGLYKTGTVGRRIERRMLLTGRRGSKAYLDFINEHPEEIELLYKDLLVGVTRFFRDSVAFQVLEKQIIPRLVSQFLAHNTDASVELRLWCAGCATGEEPYSMAMLLFEQFKRMHEAPRFKVFASDVHQSSVRFASAGLYGLDSVRELSESRQQSFFVQDGEHFRVIPELRKLVSFAAHDVIRDAPFTSLDFVSCRNLLIYFQPEVQRKVISLFHFGLKPQGILMLGSSESLGELADEFDVIDKRARLFRKRRDVRLRIPDRGSLRARTEMFHAGSQVPSQRNQRDSERVQTALFESLLQDHMPPTFIIDEQGELMHIFGGGEQFLIVHAGRVSRRLVDMLDGNVRSTVATAINSARELKKEVRYKGFRIDDNQKKSRRFELVVRPCGTISEPPTLMAVSFRPSAVAAIDLLDDVTVDIDEMARQHIVRLEAELQASQEDLQATIEELETTNEELQASNEELVSSNEELQSTNEELQSLNQELYTVNLEFQNKIHQLTEANDDMYNLMANTRIGVLFIGEDLRIRRFTPEAARIFDLVPDDVGRSLEVITRPLERENLEDDIREVISGVTEIELGVYSHKNTSYLLRLLPYREQKSQRITGTVLMLVDISSLRRAQFEADKFRQLSDRSPHVTLLLDLNGCISYANSTLLNFTGTDLPTLSKSHVRDTLGSFNGSQPLAAFEQAIAEGSSSCEAQVINRSGGGPIPVEVSMSRIRFDDGEHSILVLATDLRSRLAANFELFLRERALEVSQAGIVITDARSGLITYVNAGFYDTTGYTREEALGRNCRFLQGEDTDPVSIHKVRQAIEARRSVRVTLKNYRKDGSAFWNDLSITPVKNELGEITHFIGCQFDVSASRKREQKASATARRIRLLLDSTAEGIVGVDAAGRCTFCNQSAVNLLGYSSTELLVGSKVHAAIQHTSAEGEPMSEAESLIMQSLSSGQMVDSDAEVLWRRDGQPVPVELWCHPQTDEKGKVVGAVITFVDITERKQHQQQLEAMTAEARAANQAKSEFLAKISHELRTPLTAIAGFAELLRLEIADPRALDQINVIRRNSTYLEELLNDLLDLSKVEAGKMVIEPEDFELMDLIMDILAVASPRSDEKNLALRFEILEQVPRRVNTDAVRLKQILDNLIGNAIKFTGDGSITVTVGVSSISEVPADMADLFGHLEACSAHNFRMLEFTVKDTGIGIPEEFHGQLFMPFSRGSGEEVRKAKGTGLGLSISKNLAERMAGDLRFESTPGLGSLFCLRLPVLIHPDGATLSAGLLDAVAVTMEADAQRPLLPIRALVADDNDDIRSYLASAIESCGGTVVQAQNGEEAVEAFMDSLHDESAIDIVLMDMQMPRMDGRTAVHELRRRGCKQPIIAITAAAMKGDREMIIGLGCDDYLAKPINIGALLRRIEFFMQNKGGEAWEARLHRARQSGFQLPHERMSSSKRKILVVDDHIDVTSAMQALLTAHGFEVEVANTGFDAVHRLRRFRPDALLLDISLPDMDGFEVMRALEEEGLRHEALFCVATTGHTQTEMKSRAVQSGFDAYVEKPITMKVLLSLLEKRFSQKSP</sequence>
<feature type="active site" evidence="7">
    <location>
        <position position="50"/>
    </location>
</feature>
<evidence type="ECO:0000313" key="16">
    <source>
        <dbReference type="EMBL" id="GAA3969697.1"/>
    </source>
</evidence>
<evidence type="ECO:0000259" key="12">
    <source>
        <dbReference type="PROSITE" id="PS50112"/>
    </source>
</evidence>
<dbReference type="Pfam" id="PF00989">
    <property type="entry name" value="PAS"/>
    <property type="match status" value="1"/>
</dbReference>
<dbReference type="PROSITE" id="PS50122">
    <property type="entry name" value="CHEB"/>
    <property type="match status" value="1"/>
</dbReference>
<dbReference type="CDD" id="cd16434">
    <property type="entry name" value="CheB-CheR_fusion"/>
    <property type="match status" value="1"/>
</dbReference>
<dbReference type="Gene3D" id="3.40.50.2300">
    <property type="match status" value="2"/>
</dbReference>
<keyword evidence="9" id="KW-0175">Coiled coil</keyword>
<dbReference type="SMART" id="SM00388">
    <property type="entry name" value="HisKA"/>
    <property type="match status" value="1"/>
</dbReference>
<dbReference type="SMART" id="SM00138">
    <property type="entry name" value="MeTrc"/>
    <property type="match status" value="1"/>
</dbReference>
<dbReference type="SUPFAM" id="SSF53335">
    <property type="entry name" value="S-adenosyl-L-methionine-dependent methyltransferases"/>
    <property type="match status" value="1"/>
</dbReference>
<dbReference type="InterPro" id="IPR000700">
    <property type="entry name" value="PAS-assoc_C"/>
</dbReference>
<comment type="catalytic activity">
    <reaction evidence="1">
        <text>ATP + protein L-histidine = ADP + protein N-phospho-L-histidine.</text>
        <dbReference type="EC" id="2.7.13.3"/>
    </reaction>
</comment>
<evidence type="ECO:0000313" key="17">
    <source>
        <dbReference type="Proteomes" id="UP001501337"/>
    </source>
</evidence>
<dbReference type="Pfam" id="PF00512">
    <property type="entry name" value="HisKA"/>
    <property type="match status" value="1"/>
</dbReference>
<dbReference type="SUPFAM" id="SSF55785">
    <property type="entry name" value="PYP-like sensor domain (PAS domain)"/>
    <property type="match status" value="3"/>
</dbReference>
<dbReference type="InterPro" id="IPR003594">
    <property type="entry name" value="HATPase_dom"/>
</dbReference>
<feature type="coiled-coil region" evidence="9">
    <location>
        <begin position="658"/>
        <end position="720"/>
    </location>
</feature>
<feature type="domain" description="CheB-type methylesterase" evidence="14">
    <location>
        <begin position="7"/>
        <end position="200"/>
    </location>
</feature>
<keyword evidence="3 7" id="KW-0145">Chemotaxis</keyword>
<dbReference type="Pfam" id="PF01739">
    <property type="entry name" value="CheR"/>
    <property type="match status" value="1"/>
</dbReference>
<dbReference type="Gene3D" id="1.10.287.130">
    <property type="match status" value="1"/>
</dbReference>
<keyword evidence="7" id="KW-0378">Hydrolase</keyword>
<evidence type="ECO:0000256" key="6">
    <source>
        <dbReference type="ARBA" id="ARBA00022777"/>
    </source>
</evidence>
<dbReference type="Pfam" id="PF13596">
    <property type="entry name" value="PAS_10"/>
    <property type="match status" value="1"/>
</dbReference>
<dbReference type="PANTHER" id="PTHR43047">
    <property type="entry name" value="TWO-COMPONENT HISTIDINE PROTEIN KINASE"/>
    <property type="match status" value="1"/>
</dbReference>
<dbReference type="InterPro" id="IPR022642">
    <property type="entry name" value="CheR_C"/>
</dbReference>
<accession>A0ABP7PQR6</accession>
<evidence type="ECO:0000259" key="14">
    <source>
        <dbReference type="PROSITE" id="PS50122"/>
    </source>
</evidence>
<dbReference type="EMBL" id="BAABBO010000012">
    <property type="protein sequence ID" value="GAA3969697.1"/>
    <property type="molecule type" value="Genomic_DNA"/>
</dbReference>
<dbReference type="CDD" id="cd17546">
    <property type="entry name" value="REC_hyHK_CKI1_RcsC-like"/>
    <property type="match status" value="1"/>
</dbReference>
<dbReference type="CDD" id="cd00082">
    <property type="entry name" value="HisKA"/>
    <property type="match status" value="1"/>
</dbReference>
<feature type="domain" description="CheR-type methyltransferase" evidence="15">
    <location>
        <begin position="206"/>
        <end position="485"/>
    </location>
</feature>
<dbReference type="Gene3D" id="3.30.450.20">
    <property type="entry name" value="PAS domain"/>
    <property type="match status" value="4"/>
</dbReference>
<feature type="domain" description="PAS" evidence="12">
    <location>
        <begin position="975"/>
        <end position="1041"/>
    </location>
</feature>
<dbReference type="Pfam" id="PF03705">
    <property type="entry name" value="CheR_N"/>
    <property type="match status" value="1"/>
</dbReference>
<feature type="domain" description="Histidine kinase" evidence="10">
    <location>
        <begin position="1247"/>
        <end position="1486"/>
    </location>
</feature>
<dbReference type="InterPro" id="IPR004358">
    <property type="entry name" value="Sig_transdc_His_kin-like_C"/>
</dbReference>
<dbReference type="InterPro" id="IPR022641">
    <property type="entry name" value="CheR_N"/>
</dbReference>
<name>A0ABP7PQR6_9GAMM</name>
<dbReference type="InterPro" id="IPR035909">
    <property type="entry name" value="CheB_C"/>
</dbReference>
<dbReference type="PROSITE" id="PS50109">
    <property type="entry name" value="HIS_KIN"/>
    <property type="match status" value="1"/>
</dbReference>
<evidence type="ECO:0000259" key="15">
    <source>
        <dbReference type="PROSITE" id="PS50123"/>
    </source>
</evidence>